<evidence type="ECO:0000313" key="2">
    <source>
        <dbReference type="EMBL" id="SDC01193.1"/>
    </source>
</evidence>
<dbReference type="InterPro" id="IPR006121">
    <property type="entry name" value="HMA_dom"/>
</dbReference>
<name>A0A1G6I490_9RHOB</name>
<dbReference type="InterPro" id="IPR036163">
    <property type="entry name" value="HMA_dom_sf"/>
</dbReference>
<reference evidence="3" key="1">
    <citation type="submission" date="2016-10" db="EMBL/GenBank/DDBJ databases">
        <authorList>
            <person name="Varghese N."/>
            <person name="Submissions S."/>
        </authorList>
    </citation>
    <scope>NUCLEOTIDE SEQUENCE [LARGE SCALE GENOMIC DNA]</scope>
    <source>
        <strain evidence="3">CGMCC 1.9108</strain>
    </source>
</reference>
<organism evidence="2 3">
    <name type="scientific">Ruegeria marina</name>
    <dbReference type="NCBI Taxonomy" id="639004"/>
    <lineage>
        <taxon>Bacteria</taxon>
        <taxon>Pseudomonadati</taxon>
        <taxon>Pseudomonadota</taxon>
        <taxon>Alphaproteobacteria</taxon>
        <taxon>Rhodobacterales</taxon>
        <taxon>Roseobacteraceae</taxon>
        <taxon>Ruegeria</taxon>
    </lineage>
</organism>
<dbReference type="Proteomes" id="UP000199628">
    <property type="component" value="Unassembled WGS sequence"/>
</dbReference>
<dbReference type="Gene3D" id="3.30.70.100">
    <property type="match status" value="1"/>
</dbReference>
<sequence>MKFHIPDMSCSHCTAAIDKALKAIDPDAKVDSDLTSKTITITSGKDAAALRAALTDAGYHATQV</sequence>
<gene>
    <name evidence="2" type="ORF">SAMN04488239_10119</name>
</gene>
<dbReference type="AlphaFoldDB" id="A0A1G6I490"/>
<feature type="domain" description="HMA" evidence="1">
    <location>
        <begin position="1"/>
        <end position="62"/>
    </location>
</feature>
<proteinExistence type="predicted"/>
<dbReference type="GO" id="GO:0046872">
    <property type="term" value="F:metal ion binding"/>
    <property type="evidence" value="ECO:0007669"/>
    <property type="project" value="InterPro"/>
</dbReference>
<evidence type="ECO:0000313" key="3">
    <source>
        <dbReference type="Proteomes" id="UP000199628"/>
    </source>
</evidence>
<dbReference type="RefSeq" id="WP_093026685.1">
    <property type="nucleotide sequence ID" value="NZ_FMZV01000001.1"/>
</dbReference>
<evidence type="ECO:0000259" key="1">
    <source>
        <dbReference type="PROSITE" id="PS50846"/>
    </source>
</evidence>
<dbReference type="CDD" id="cd00371">
    <property type="entry name" value="HMA"/>
    <property type="match status" value="1"/>
</dbReference>
<accession>A0A1G6I490</accession>
<dbReference type="Pfam" id="PF00403">
    <property type="entry name" value="HMA"/>
    <property type="match status" value="1"/>
</dbReference>
<dbReference type="EMBL" id="FMZV01000001">
    <property type="protein sequence ID" value="SDC01193.1"/>
    <property type="molecule type" value="Genomic_DNA"/>
</dbReference>
<dbReference type="STRING" id="639004.SAMN04488239_10119"/>
<keyword evidence="3" id="KW-1185">Reference proteome</keyword>
<dbReference type="PROSITE" id="PS50846">
    <property type="entry name" value="HMA_2"/>
    <property type="match status" value="1"/>
</dbReference>
<protein>
    <submittedName>
        <fullName evidence="2">Copper chaperone</fullName>
    </submittedName>
</protein>
<dbReference type="OrthoDB" id="9801832at2"/>
<dbReference type="SUPFAM" id="SSF55008">
    <property type="entry name" value="HMA, heavy metal-associated domain"/>
    <property type="match status" value="1"/>
</dbReference>